<dbReference type="InterPro" id="IPR011051">
    <property type="entry name" value="RmlC_Cupin_sf"/>
</dbReference>
<organism evidence="2 3">
    <name type="scientific">SAR86 cluster bacterium</name>
    <dbReference type="NCBI Taxonomy" id="2030880"/>
    <lineage>
        <taxon>Bacteria</taxon>
        <taxon>Pseudomonadati</taxon>
        <taxon>Pseudomonadota</taxon>
        <taxon>Gammaproteobacteria</taxon>
        <taxon>SAR86 cluster</taxon>
    </lineage>
</organism>
<sequence length="176" mass="19352">MIKPRRIVTGNDKNGESEIKINSIIEPDIINGDNIFLELWNTDGNVIDNTDSIDRTDGPVILSPPANGSKIRYFSIAPQDPSISTEELEEMFALGFKAIGAEHERINTHKHPGMHVTKSIDYIILISGNATLTLDNEEVSLQTGDIVIQRGTNHAWTANGDTPALFIAVLIDSKFN</sequence>
<name>A0A368C2Q2_9GAMM</name>
<evidence type="ECO:0000313" key="2">
    <source>
        <dbReference type="EMBL" id="RCL43850.1"/>
    </source>
</evidence>
<dbReference type="InterPro" id="IPR047142">
    <property type="entry name" value="OryJ/VirC-like"/>
</dbReference>
<protein>
    <submittedName>
        <fullName evidence="2">Cupin domain-containing protein</fullName>
    </submittedName>
</protein>
<dbReference type="PANTHER" id="PTHR36156">
    <property type="entry name" value="SLR2101 PROTEIN"/>
    <property type="match status" value="1"/>
</dbReference>
<dbReference type="InterPro" id="IPR014710">
    <property type="entry name" value="RmlC-like_jellyroll"/>
</dbReference>
<dbReference type="CDD" id="cd02231">
    <property type="entry name" value="cupin_BLL6423-like"/>
    <property type="match status" value="1"/>
</dbReference>
<feature type="domain" description="Cupin type-2" evidence="1">
    <location>
        <begin position="111"/>
        <end position="169"/>
    </location>
</feature>
<dbReference type="PANTHER" id="PTHR36156:SF2">
    <property type="entry name" value="CUPIN TYPE-2 DOMAIN-CONTAINING PROTEIN"/>
    <property type="match status" value="1"/>
</dbReference>
<comment type="caution">
    <text evidence="2">The sequence shown here is derived from an EMBL/GenBank/DDBJ whole genome shotgun (WGS) entry which is preliminary data.</text>
</comment>
<gene>
    <name evidence="2" type="ORF">DBW92_03645</name>
</gene>
<dbReference type="Pfam" id="PF07883">
    <property type="entry name" value="Cupin_2"/>
    <property type="match status" value="1"/>
</dbReference>
<dbReference type="AlphaFoldDB" id="A0A368C2Q2"/>
<dbReference type="InterPro" id="IPR013096">
    <property type="entry name" value="Cupin_2"/>
</dbReference>
<evidence type="ECO:0000259" key="1">
    <source>
        <dbReference type="Pfam" id="PF07883"/>
    </source>
</evidence>
<accession>A0A368C2Q2</accession>
<reference evidence="2 3" key="1">
    <citation type="journal article" date="2018" name="Microbiome">
        <title>Fine metagenomic profile of the Mediterranean stratified and mixed water columns revealed by assembly and recruitment.</title>
        <authorList>
            <person name="Haro-Moreno J.M."/>
            <person name="Lopez-Perez M."/>
            <person name="De La Torre J.R."/>
            <person name="Picazo A."/>
            <person name="Camacho A."/>
            <person name="Rodriguez-Valera F."/>
        </authorList>
    </citation>
    <scope>NUCLEOTIDE SEQUENCE [LARGE SCALE GENOMIC DNA]</scope>
    <source>
        <strain evidence="2">MED-G78</strain>
    </source>
</reference>
<evidence type="ECO:0000313" key="3">
    <source>
        <dbReference type="Proteomes" id="UP000252915"/>
    </source>
</evidence>
<dbReference type="SUPFAM" id="SSF51182">
    <property type="entry name" value="RmlC-like cupins"/>
    <property type="match status" value="1"/>
</dbReference>
<dbReference type="Gene3D" id="2.60.120.10">
    <property type="entry name" value="Jelly Rolls"/>
    <property type="match status" value="1"/>
</dbReference>
<dbReference type="EMBL" id="QOPI01000020">
    <property type="protein sequence ID" value="RCL43850.1"/>
    <property type="molecule type" value="Genomic_DNA"/>
</dbReference>
<proteinExistence type="predicted"/>
<dbReference type="Proteomes" id="UP000252915">
    <property type="component" value="Unassembled WGS sequence"/>
</dbReference>